<feature type="compositionally biased region" description="Basic and acidic residues" evidence="25">
    <location>
        <begin position="240"/>
        <end position="250"/>
    </location>
</feature>
<dbReference type="InterPro" id="IPR020635">
    <property type="entry name" value="Tyr_kinase_cat_dom"/>
</dbReference>
<proteinExistence type="predicted"/>
<dbReference type="CDD" id="cd00108">
    <property type="entry name" value="KR"/>
    <property type="match status" value="1"/>
</dbReference>
<dbReference type="SMART" id="SM00130">
    <property type="entry name" value="KR"/>
    <property type="match status" value="1"/>
</dbReference>
<dbReference type="InterPro" id="IPR017441">
    <property type="entry name" value="Protein_kinase_ATP_BS"/>
</dbReference>
<dbReference type="GO" id="GO:0043235">
    <property type="term" value="C:receptor complex"/>
    <property type="evidence" value="ECO:0007669"/>
    <property type="project" value="TreeGrafter"/>
</dbReference>
<keyword evidence="4" id="KW-1003">Cell membrane</keyword>
<dbReference type="Proteomes" id="UP000507470">
    <property type="component" value="Unassembled WGS sequence"/>
</dbReference>
<dbReference type="Pfam" id="PF07714">
    <property type="entry name" value="PK_Tyr_Ser-Thr"/>
    <property type="match status" value="1"/>
</dbReference>
<evidence type="ECO:0000256" key="27">
    <source>
        <dbReference type="SAM" id="SignalP"/>
    </source>
</evidence>
<evidence type="ECO:0000256" key="17">
    <source>
        <dbReference type="ARBA" id="ARBA00023157"/>
    </source>
</evidence>
<keyword evidence="3" id="KW-0217">Developmental protein</keyword>
<dbReference type="Gene3D" id="3.30.200.20">
    <property type="entry name" value="Phosphorylase Kinase, domain 1"/>
    <property type="match status" value="1"/>
</dbReference>
<dbReference type="InterPro" id="IPR018056">
    <property type="entry name" value="Kringle_CS"/>
</dbReference>
<evidence type="ECO:0000256" key="11">
    <source>
        <dbReference type="ARBA" id="ARBA00022777"/>
    </source>
</evidence>
<evidence type="ECO:0000256" key="19">
    <source>
        <dbReference type="ARBA" id="ARBA00023180"/>
    </source>
</evidence>
<protein>
    <recommendedName>
        <fullName evidence="2">receptor protein-tyrosine kinase</fullName>
        <ecNumber evidence="2">2.7.10.1</ecNumber>
    </recommendedName>
</protein>
<comment type="catalytic activity">
    <reaction evidence="22">
        <text>L-tyrosyl-[protein] + ATP = O-phospho-L-tyrosyl-[protein] + ADP + H(+)</text>
        <dbReference type="Rhea" id="RHEA:10596"/>
        <dbReference type="Rhea" id="RHEA-COMP:10136"/>
        <dbReference type="Rhea" id="RHEA-COMP:20101"/>
        <dbReference type="ChEBI" id="CHEBI:15378"/>
        <dbReference type="ChEBI" id="CHEBI:30616"/>
        <dbReference type="ChEBI" id="CHEBI:46858"/>
        <dbReference type="ChEBI" id="CHEBI:61978"/>
        <dbReference type="ChEBI" id="CHEBI:456216"/>
        <dbReference type="EC" id="2.7.10.1"/>
    </reaction>
</comment>
<evidence type="ECO:0000256" key="13">
    <source>
        <dbReference type="ARBA" id="ARBA00022989"/>
    </source>
</evidence>
<dbReference type="PROSITE" id="PS50835">
    <property type="entry name" value="IG_LIKE"/>
    <property type="match status" value="3"/>
</dbReference>
<dbReference type="InterPro" id="IPR003599">
    <property type="entry name" value="Ig_sub"/>
</dbReference>
<dbReference type="SMART" id="SM00409">
    <property type="entry name" value="IG"/>
    <property type="match status" value="3"/>
</dbReference>
<keyword evidence="16" id="KW-0829">Tyrosine-protein kinase</keyword>
<evidence type="ECO:0000259" key="31">
    <source>
        <dbReference type="PROSITE" id="PS50835"/>
    </source>
</evidence>
<feature type="domain" description="FZ" evidence="29">
    <location>
        <begin position="717"/>
        <end position="848"/>
    </location>
</feature>
<feature type="compositionally biased region" description="Basic and acidic residues" evidence="25">
    <location>
        <begin position="334"/>
        <end position="345"/>
    </location>
</feature>
<dbReference type="EC" id="2.7.10.1" evidence="2"/>
<evidence type="ECO:0000256" key="18">
    <source>
        <dbReference type="ARBA" id="ARBA00023170"/>
    </source>
</evidence>
<keyword evidence="19" id="KW-0325">Glycoprotein</keyword>
<dbReference type="FunFam" id="3.30.200.20:FF:000159">
    <property type="entry name" value="muscle, skeletal receptor tyrosine-protein kinase"/>
    <property type="match status" value="1"/>
</dbReference>
<keyword evidence="8 26" id="KW-0812">Transmembrane</keyword>
<dbReference type="GO" id="GO:0004714">
    <property type="term" value="F:transmembrane receptor protein tyrosine kinase activity"/>
    <property type="evidence" value="ECO:0007669"/>
    <property type="project" value="UniProtKB-EC"/>
</dbReference>
<feature type="domain" description="Ig-like" evidence="31">
    <location>
        <begin position="498"/>
        <end position="597"/>
    </location>
</feature>
<dbReference type="InterPro" id="IPR050122">
    <property type="entry name" value="RTK"/>
</dbReference>
<dbReference type="InterPro" id="IPR008266">
    <property type="entry name" value="Tyr_kinase_AS"/>
</dbReference>
<keyword evidence="6 23" id="KW-0420">Kringle</keyword>
<evidence type="ECO:0000256" key="15">
    <source>
        <dbReference type="ARBA" id="ARBA00023136"/>
    </source>
</evidence>
<evidence type="ECO:0000256" key="4">
    <source>
        <dbReference type="ARBA" id="ARBA00022475"/>
    </source>
</evidence>
<dbReference type="SMART" id="SM00408">
    <property type="entry name" value="IGc2"/>
    <property type="match status" value="3"/>
</dbReference>
<dbReference type="PROSITE" id="PS50070">
    <property type="entry name" value="KRINGLE_2"/>
    <property type="match status" value="1"/>
</dbReference>
<dbReference type="PROSITE" id="PS00109">
    <property type="entry name" value="PROTEIN_KINASE_TYR"/>
    <property type="match status" value="1"/>
</dbReference>
<dbReference type="InterPro" id="IPR000001">
    <property type="entry name" value="Kringle"/>
</dbReference>
<keyword evidence="12 24" id="KW-0067">ATP-binding</keyword>
<evidence type="ECO:0000256" key="10">
    <source>
        <dbReference type="ARBA" id="ARBA00022741"/>
    </source>
</evidence>
<keyword evidence="7 32" id="KW-0808">Transferase</keyword>
<keyword evidence="17" id="KW-1015">Disulfide bond</keyword>
<evidence type="ECO:0000256" key="25">
    <source>
        <dbReference type="SAM" id="MobiDB-lite"/>
    </source>
</evidence>
<dbReference type="PROSITE" id="PS00107">
    <property type="entry name" value="PROTEIN_KINASE_ATP"/>
    <property type="match status" value="1"/>
</dbReference>
<evidence type="ECO:0000256" key="6">
    <source>
        <dbReference type="ARBA" id="ARBA00022572"/>
    </source>
</evidence>
<dbReference type="SMART" id="SM00219">
    <property type="entry name" value="TyrKc"/>
    <property type="match status" value="1"/>
</dbReference>
<dbReference type="InterPro" id="IPR003598">
    <property type="entry name" value="Ig_sub2"/>
</dbReference>
<keyword evidence="10 24" id="KW-0547">Nucleotide-binding</keyword>
<evidence type="ECO:0000256" key="23">
    <source>
        <dbReference type="PROSITE-ProRule" id="PRU00121"/>
    </source>
</evidence>
<dbReference type="Gene3D" id="1.10.2000.10">
    <property type="entry name" value="Frizzled cysteine-rich domain"/>
    <property type="match status" value="1"/>
</dbReference>
<evidence type="ECO:0000256" key="9">
    <source>
        <dbReference type="ARBA" id="ARBA00022729"/>
    </source>
</evidence>
<dbReference type="EMBL" id="CACVKT020005974">
    <property type="protein sequence ID" value="CAC5399225.1"/>
    <property type="molecule type" value="Genomic_DNA"/>
</dbReference>
<evidence type="ECO:0000313" key="33">
    <source>
        <dbReference type="Proteomes" id="UP000507470"/>
    </source>
</evidence>
<evidence type="ECO:0000256" key="12">
    <source>
        <dbReference type="ARBA" id="ARBA00022840"/>
    </source>
</evidence>
<dbReference type="PROSITE" id="PS50038">
    <property type="entry name" value="FZ"/>
    <property type="match status" value="1"/>
</dbReference>
<dbReference type="SUPFAM" id="SSF48726">
    <property type="entry name" value="Immunoglobulin"/>
    <property type="match status" value="3"/>
</dbReference>
<dbReference type="Pfam" id="PF00051">
    <property type="entry name" value="Kringle"/>
    <property type="match status" value="1"/>
</dbReference>
<dbReference type="PROSITE" id="PS50011">
    <property type="entry name" value="PROTEIN_KINASE_DOM"/>
    <property type="match status" value="1"/>
</dbReference>
<evidence type="ECO:0000256" key="1">
    <source>
        <dbReference type="ARBA" id="ARBA00004251"/>
    </source>
</evidence>
<dbReference type="GO" id="GO:0045202">
    <property type="term" value="C:synapse"/>
    <property type="evidence" value="ECO:0007669"/>
    <property type="project" value="UniProtKB-SubCell"/>
</dbReference>
<keyword evidence="15 26" id="KW-0472">Membrane</keyword>
<dbReference type="OrthoDB" id="2431000at2759"/>
<evidence type="ECO:0000256" key="5">
    <source>
        <dbReference type="ARBA" id="ARBA00022553"/>
    </source>
</evidence>
<dbReference type="Pfam" id="PF13927">
    <property type="entry name" value="Ig_3"/>
    <property type="match status" value="1"/>
</dbReference>
<dbReference type="InterPro" id="IPR013806">
    <property type="entry name" value="Kringle-like"/>
</dbReference>
<keyword evidence="9 27" id="KW-0732">Signal</keyword>
<dbReference type="PANTHER" id="PTHR24416">
    <property type="entry name" value="TYROSINE-PROTEIN KINASE RECEPTOR"/>
    <property type="match status" value="1"/>
</dbReference>
<dbReference type="GO" id="GO:0007169">
    <property type="term" value="P:cell surface receptor protein tyrosine kinase signaling pathway"/>
    <property type="evidence" value="ECO:0007669"/>
    <property type="project" value="TreeGrafter"/>
</dbReference>
<dbReference type="PANTHER" id="PTHR24416:SF317">
    <property type="entry name" value="MUSCLE, SKELETAL RECEPTOR TYROSINE-PROTEIN KINASE"/>
    <property type="match status" value="1"/>
</dbReference>
<evidence type="ECO:0000256" key="7">
    <source>
        <dbReference type="ARBA" id="ARBA00022679"/>
    </source>
</evidence>
<keyword evidence="13 26" id="KW-1133">Transmembrane helix</keyword>
<dbReference type="Pfam" id="PF01392">
    <property type="entry name" value="Fz"/>
    <property type="match status" value="1"/>
</dbReference>
<dbReference type="InterPro" id="IPR007110">
    <property type="entry name" value="Ig-like_dom"/>
</dbReference>
<dbReference type="Gene3D" id="2.40.20.10">
    <property type="entry name" value="Plasminogen Kringle 4"/>
    <property type="match status" value="1"/>
</dbReference>
<feature type="signal peptide" evidence="27">
    <location>
        <begin position="1"/>
        <end position="19"/>
    </location>
</feature>
<comment type="subcellular location">
    <subcellularLocation>
        <location evidence="1">Cell membrane</location>
        <topology evidence="1">Single-pass type I membrane protein</topology>
    </subcellularLocation>
    <subcellularLocation>
        <location evidence="21">Synapse</location>
    </subcellularLocation>
</comment>
<feature type="domain" description="Ig-like" evidence="31">
    <location>
        <begin position="607"/>
        <end position="708"/>
    </location>
</feature>
<keyword evidence="5" id="KW-0597">Phosphoprotein</keyword>
<organism evidence="32 33">
    <name type="scientific">Mytilus coruscus</name>
    <name type="common">Sea mussel</name>
    <dbReference type="NCBI Taxonomy" id="42192"/>
    <lineage>
        <taxon>Eukaryota</taxon>
        <taxon>Metazoa</taxon>
        <taxon>Spiralia</taxon>
        <taxon>Lophotrochozoa</taxon>
        <taxon>Mollusca</taxon>
        <taxon>Bivalvia</taxon>
        <taxon>Autobranchia</taxon>
        <taxon>Pteriomorphia</taxon>
        <taxon>Mytilida</taxon>
        <taxon>Mytiloidea</taxon>
        <taxon>Mytilidae</taxon>
        <taxon>Mytilinae</taxon>
        <taxon>Mytilus</taxon>
    </lineage>
</organism>
<evidence type="ECO:0000256" key="22">
    <source>
        <dbReference type="ARBA" id="ARBA00051243"/>
    </source>
</evidence>
<dbReference type="InterPro" id="IPR036179">
    <property type="entry name" value="Ig-like_dom_sf"/>
</dbReference>
<dbReference type="GO" id="GO:0005886">
    <property type="term" value="C:plasma membrane"/>
    <property type="evidence" value="ECO:0007669"/>
    <property type="project" value="UniProtKB-SubCell"/>
</dbReference>
<dbReference type="InterPro" id="IPR036790">
    <property type="entry name" value="Frizzled_dom_sf"/>
</dbReference>
<keyword evidence="18" id="KW-0675">Receptor</keyword>
<comment type="caution">
    <text evidence="23">Lacks conserved residue(s) required for the propagation of feature annotation.</text>
</comment>
<evidence type="ECO:0000256" key="24">
    <source>
        <dbReference type="PROSITE-ProRule" id="PRU10141"/>
    </source>
</evidence>
<evidence type="ECO:0000256" key="14">
    <source>
        <dbReference type="ARBA" id="ARBA00023018"/>
    </source>
</evidence>
<evidence type="ECO:0000256" key="8">
    <source>
        <dbReference type="ARBA" id="ARBA00022692"/>
    </source>
</evidence>
<evidence type="ECO:0000256" key="2">
    <source>
        <dbReference type="ARBA" id="ARBA00011902"/>
    </source>
</evidence>
<feature type="domain" description="Kringle" evidence="30">
    <location>
        <begin position="861"/>
        <end position="940"/>
    </location>
</feature>
<dbReference type="Gene3D" id="1.10.510.10">
    <property type="entry name" value="Transferase(Phosphotransferase) domain 1"/>
    <property type="match status" value="1"/>
</dbReference>
<feature type="region of interest" description="Disordered" evidence="25">
    <location>
        <begin position="188"/>
        <end position="271"/>
    </location>
</feature>
<dbReference type="InterPro" id="IPR001245">
    <property type="entry name" value="Ser-Thr/Tyr_kinase_cat_dom"/>
</dbReference>
<sequence>MKEFAFLFVVTCVSHLVNSEIPKFLKSPQDVQVELGTTAQLECHATGPPNLVISWQKDGISNFPAIQQKRWHVEPAQSVTFISEVKTIDEGVYSCIATNQNGTVTANATVSIVDNRKFECSNWENEVIPSGQEFAIYKNETCQVCLCNDGSPKNCRKIICPSKCSDLEDDSLCCSKCSKILNSKAEEVSASVSEVSNITSDQSDKESSSPPAIPGKSTPGQSEPASPPQLPQKPQSTSDQPDKSDTEQKPGKTRLQNDAINNNPLADNIDTKTIKQFDHTTNHVDMVKGDVMSNQNSVEDQHAKITTLELIGNKSSVEVGDNLDVKSAGNESSVEVREHLDDKSRGNASSVEVIEQLNVKSIGNESSVEEIEHLNESKQQNLLNQSSGDQEDRNVTEDIVTFELTTTKPITEVPNITCTDWKGKIFHYGEEYAPYKEDNCKLCACGRDSSKQCRTVRIIECPDRNCTYYVWKIGMDCCEYECINDINDIKKGRPIKKPRKKKLEIIKPPKNATVSADYSHTFHCRANKRTNSHHHVLYKWFKDGERIKDRFSRDEDTGHAKYDINKKTGSLKIIHVHVKDRGEYYCKVKHGNETLISHKVFLEVQVPVKFVGLIPYNRTVKCGNPVQLVCNVAGIPVPTMIWSKNGVELGSTPPDGISIYTTVQGNDVLSRLLIKNVTETSRYGCRAYNKPKSPPGKLAIVRQDVQVTMMCSGTKYKPIGQCVPYNGSFCSAEIDSGQIHKIVNVSFEKLDRDVIDMLHDIKKNLNPLSDRCLSNAKKVFCNHVYPSCHHENGEAKPIHMCRQSCLAVKELLCFDAWLMVVHSMDGYKLPICETLPDKLDPTMKCVDIPMFVRKPEETKNSCYKGTGQWYNGTVNTTKSGIACQAWESQNPHNHQRPPDVFPSLEGAENYCRNPGSEEDSPWCYTQDRIIRWERCDVPKCDGEIRIPTGRVEEEKPTMTTEAIAIVSTVTAVGIFVVALICILCYQIFRQRHSIKYNSTPQDDLDIDVDKLQPNISYHKMADIKLNPKLQTLEYPRNDVVYLCDIGQGAFGRVFKAKAKNLIEDSEDCFVAVKMLKDDASEELQQDFEREASLMAEFDHRNIVKLLGICAIGKPMCLLFEFMENGDLNGFLRLCSSESNYIIRRNSVDKKSSELFHHVGTNQQMNIIMQICTGMVYLSDNGYVHRDLATRNCLVGENLIVKISDFGLARSVHSMEYYKGSDHDAIPIRWMPLESILYNKFTSESDVWSFGIVLWEVFSYALQPYYGMSHEEVVQFIKDGKVLACPDKTPKALYELMRLCWSKKPTNRPRFIHLCKSLHAINEEIQKKSNISEVV</sequence>
<feature type="compositionally biased region" description="Polar residues" evidence="25">
    <location>
        <begin position="254"/>
        <end position="265"/>
    </location>
</feature>
<evidence type="ECO:0000256" key="3">
    <source>
        <dbReference type="ARBA" id="ARBA00022473"/>
    </source>
</evidence>
<evidence type="ECO:0000313" key="32">
    <source>
        <dbReference type="EMBL" id="CAC5399225.1"/>
    </source>
</evidence>
<dbReference type="InterPro" id="IPR011009">
    <property type="entry name" value="Kinase-like_dom_sf"/>
</dbReference>
<dbReference type="PRINTS" id="PR00109">
    <property type="entry name" value="TYRKINASE"/>
</dbReference>
<evidence type="ECO:0000256" key="16">
    <source>
        <dbReference type="ARBA" id="ARBA00023137"/>
    </source>
</evidence>
<evidence type="ECO:0000259" key="28">
    <source>
        <dbReference type="PROSITE" id="PS50011"/>
    </source>
</evidence>
<dbReference type="Gene3D" id="2.60.40.10">
    <property type="entry name" value="Immunoglobulins"/>
    <property type="match status" value="3"/>
</dbReference>
<feature type="domain" description="Protein kinase" evidence="28">
    <location>
        <begin position="1039"/>
        <end position="1321"/>
    </location>
</feature>
<gene>
    <name evidence="32" type="ORF">MCOR_33505</name>
</gene>
<evidence type="ECO:0000259" key="30">
    <source>
        <dbReference type="PROSITE" id="PS50070"/>
    </source>
</evidence>
<dbReference type="InterPro" id="IPR013783">
    <property type="entry name" value="Ig-like_fold"/>
</dbReference>
<keyword evidence="11" id="KW-0418">Kinase</keyword>
<dbReference type="SUPFAM" id="SSF57440">
    <property type="entry name" value="Kringle-like"/>
    <property type="match status" value="1"/>
</dbReference>
<dbReference type="FunFam" id="1.10.510.10:FF:000554">
    <property type="entry name" value="Predicted protein"/>
    <property type="match status" value="1"/>
</dbReference>
<accession>A0A6J8CTL9</accession>
<dbReference type="PROSITE" id="PS00021">
    <property type="entry name" value="KRINGLE_1"/>
    <property type="match status" value="1"/>
</dbReference>
<dbReference type="InterPro" id="IPR000719">
    <property type="entry name" value="Prot_kinase_dom"/>
</dbReference>
<dbReference type="InterPro" id="IPR013098">
    <property type="entry name" value="Ig_I-set"/>
</dbReference>
<dbReference type="Pfam" id="PF07679">
    <property type="entry name" value="I-set"/>
    <property type="match status" value="2"/>
</dbReference>
<feature type="region of interest" description="Disordered" evidence="25">
    <location>
        <begin position="324"/>
        <end position="349"/>
    </location>
</feature>
<dbReference type="InterPro" id="IPR020067">
    <property type="entry name" value="Frizzled_dom"/>
</dbReference>
<evidence type="ECO:0000256" key="21">
    <source>
        <dbReference type="ARBA" id="ARBA00034103"/>
    </source>
</evidence>
<feature type="binding site" evidence="24">
    <location>
        <position position="1073"/>
    </location>
    <ligand>
        <name>ATP</name>
        <dbReference type="ChEBI" id="CHEBI:30616"/>
    </ligand>
</feature>
<dbReference type="SUPFAM" id="SSF56112">
    <property type="entry name" value="Protein kinase-like (PK-like)"/>
    <property type="match status" value="1"/>
</dbReference>
<evidence type="ECO:0000256" key="26">
    <source>
        <dbReference type="SAM" id="Phobius"/>
    </source>
</evidence>
<keyword evidence="14" id="KW-0770">Synapse</keyword>
<evidence type="ECO:0000256" key="20">
    <source>
        <dbReference type="ARBA" id="ARBA00023319"/>
    </source>
</evidence>
<evidence type="ECO:0000259" key="29">
    <source>
        <dbReference type="PROSITE" id="PS50038"/>
    </source>
</evidence>
<name>A0A6J8CTL9_MYTCO</name>
<dbReference type="PRINTS" id="PR00018">
    <property type="entry name" value="KRINGLE"/>
</dbReference>
<dbReference type="FunFam" id="2.60.40.10:FF:000032">
    <property type="entry name" value="palladin isoform X1"/>
    <property type="match status" value="1"/>
</dbReference>
<feature type="chain" id="PRO_5027026465" description="receptor protein-tyrosine kinase" evidence="27">
    <location>
        <begin position="20"/>
        <end position="1334"/>
    </location>
</feature>
<reference evidence="32 33" key="1">
    <citation type="submission" date="2020-06" db="EMBL/GenBank/DDBJ databases">
        <authorList>
            <person name="Li R."/>
            <person name="Bekaert M."/>
        </authorList>
    </citation>
    <scope>NUCLEOTIDE SEQUENCE [LARGE SCALE GENOMIC DNA]</scope>
    <source>
        <strain evidence="33">wild</strain>
    </source>
</reference>
<keyword evidence="20" id="KW-0393">Immunoglobulin domain</keyword>
<keyword evidence="33" id="KW-1185">Reference proteome</keyword>
<feature type="transmembrane region" description="Helical" evidence="26">
    <location>
        <begin position="962"/>
        <end position="988"/>
    </location>
</feature>
<dbReference type="GO" id="GO:0017147">
    <property type="term" value="F:Wnt-protein binding"/>
    <property type="evidence" value="ECO:0007669"/>
    <property type="project" value="TreeGrafter"/>
</dbReference>
<feature type="domain" description="Ig-like" evidence="31">
    <location>
        <begin position="22"/>
        <end position="111"/>
    </location>
</feature>
<dbReference type="GO" id="GO:0005524">
    <property type="term" value="F:ATP binding"/>
    <property type="evidence" value="ECO:0007669"/>
    <property type="project" value="UniProtKB-UniRule"/>
</dbReference>
<dbReference type="InterPro" id="IPR038178">
    <property type="entry name" value="Kringle_sf"/>
</dbReference>